<dbReference type="AlphaFoldDB" id="A0A8J2PSG1"/>
<dbReference type="EMBL" id="CAJVCH010538075">
    <property type="protein sequence ID" value="CAG7825956.1"/>
    <property type="molecule type" value="Genomic_DNA"/>
</dbReference>
<proteinExistence type="predicted"/>
<evidence type="ECO:0000313" key="3">
    <source>
        <dbReference type="Proteomes" id="UP000708208"/>
    </source>
</evidence>
<gene>
    <name evidence="2" type="ORF">AFUS01_LOCUS36033</name>
</gene>
<feature type="compositionally biased region" description="Polar residues" evidence="1">
    <location>
        <begin position="33"/>
        <end position="55"/>
    </location>
</feature>
<organism evidence="2 3">
    <name type="scientific">Allacma fusca</name>
    <dbReference type="NCBI Taxonomy" id="39272"/>
    <lineage>
        <taxon>Eukaryota</taxon>
        <taxon>Metazoa</taxon>
        <taxon>Ecdysozoa</taxon>
        <taxon>Arthropoda</taxon>
        <taxon>Hexapoda</taxon>
        <taxon>Collembola</taxon>
        <taxon>Symphypleona</taxon>
        <taxon>Sminthuridae</taxon>
        <taxon>Allacma</taxon>
    </lineage>
</organism>
<feature type="region of interest" description="Disordered" evidence="1">
    <location>
        <begin position="595"/>
        <end position="623"/>
    </location>
</feature>
<keyword evidence="3" id="KW-1185">Reference proteome</keyword>
<feature type="compositionally biased region" description="Basic and acidic residues" evidence="1">
    <location>
        <begin position="553"/>
        <end position="567"/>
    </location>
</feature>
<evidence type="ECO:0000256" key="1">
    <source>
        <dbReference type="SAM" id="MobiDB-lite"/>
    </source>
</evidence>
<protein>
    <submittedName>
        <fullName evidence="2">Uncharacterized protein</fullName>
    </submittedName>
</protein>
<accession>A0A8J2PSG1</accession>
<comment type="caution">
    <text evidence="2">The sequence shown here is derived from an EMBL/GenBank/DDBJ whole genome shotgun (WGS) entry which is preliminary data.</text>
</comment>
<name>A0A8J2PSG1_9HEXA</name>
<feature type="region of interest" description="Disordered" evidence="1">
    <location>
        <begin position="519"/>
        <end position="567"/>
    </location>
</feature>
<feature type="compositionally biased region" description="Low complexity" evidence="1">
    <location>
        <begin position="14"/>
        <end position="32"/>
    </location>
</feature>
<sequence>MSKKPSRRSLSVDSIAVSTSTTTFTPSSAIPSDSNPSNRRSTNSGKVTQRQSGPVTRSRVTDSVLFHELPPVSRKPKPKTATVTEVPIDPRLLVTYPPPNFNVHRPSTSYVSSSSVFDLSGIGSIPSSSSSSNVSSLTTTPDSVKSFINRTLNQSYRLSPIPKRVTFGKSVLEVEMENLSPAEQQRVYEEYLRLTAESNAAAAAAAEKDAEVNRLRQELINATNDPTAPQSNVSISQLDAVTASLSRSIGKTISEELKNVIPQRRRRAQNGGYDENEQNFLEWDTRPLIWNNPPEILKRHYKDCKSLLIVKPVKFNEDDVDEKNSNVDVAISKVQPWKGFRDHRVAEMFLIEFDQLSIPILKNNKSCVTAFFRLLRGPDTEDFVANTNRKREFHHIAIDFLTAFSTPEVYHAEAENFSRDNPVPGKLPSIYAAFWLRRLRWNPNIDANLIMTKMMKKVPIFERIIKDIDEDDEVEEIIGLMRKYERSEKQDDEKFKVTSALYDEKLKFDLASDRYPYNPYQNHQQLYRDPYSSSRSSPHDNTLRKVPPQLYRRLKEQPKKKDKSKEKSAYFCDYETDKYEYFEKGDDGKYYHYEPPSVSMLNHEPVDPPEDDDYGLNEMDLNG</sequence>
<reference evidence="2" key="1">
    <citation type="submission" date="2021-06" db="EMBL/GenBank/DDBJ databases">
        <authorList>
            <person name="Hodson N. C."/>
            <person name="Mongue J. A."/>
            <person name="Jaron S. K."/>
        </authorList>
    </citation>
    <scope>NUCLEOTIDE SEQUENCE</scope>
</reference>
<evidence type="ECO:0000313" key="2">
    <source>
        <dbReference type="EMBL" id="CAG7825956.1"/>
    </source>
</evidence>
<feature type="region of interest" description="Disordered" evidence="1">
    <location>
        <begin position="1"/>
        <end position="82"/>
    </location>
</feature>
<dbReference type="Proteomes" id="UP000708208">
    <property type="component" value="Unassembled WGS sequence"/>
</dbReference>
<feature type="compositionally biased region" description="Low complexity" evidence="1">
    <location>
        <begin position="527"/>
        <end position="536"/>
    </location>
</feature>